<accession>A0A250WZD5</accession>
<protein>
    <recommendedName>
        <fullName evidence="3">PWWP domain-containing protein</fullName>
    </recommendedName>
</protein>
<gene>
    <name evidence="1" type="ORF">CEUSTIGMA_g3502.t1</name>
</gene>
<evidence type="ECO:0008006" key="3">
    <source>
        <dbReference type="Google" id="ProtNLM"/>
    </source>
</evidence>
<sequence>MNVVWARNAARSGAWWPGLIQDLTHAPVGVLNQILAYGDNSGYFIRFVGPPSTSNGPDYSTSKVEQMPWDDAGSQHKAILSVSNEADARAQRQAILEIHNVLSPQLARSQVIQVPSSQPVNLLVPQQQGAVTLHPHAMSIPLPIVLQQATTAHGSGVSSSNPAQSMHRPVTVQQQLIPRVSGAVHVLLQPGNRPASSGVLQQPQPSLEQQGQALLKGYEQRLRHLHAQVLNPEGRTCFFAEMQR</sequence>
<dbReference type="EMBL" id="BEGY01000015">
    <property type="protein sequence ID" value="GAX76059.1"/>
    <property type="molecule type" value="Genomic_DNA"/>
</dbReference>
<organism evidence="1 2">
    <name type="scientific">Chlamydomonas eustigma</name>
    <dbReference type="NCBI Taxonomy" id="1157962"/>
    <lineage>
        <taxon>Eukaryota</taxon>
        <taxon>Viridiplantae</taxon>
        <taxon>Chlorophyta</taxon>
        <taxon>core chlorophytes</taxon>
        <taxon>Chlorophyceae</taxon>
        <taxon>CS clade</taxon>
        <taxon>Chlamydomonadales</taxon>
        <taxon>Chlamydomonadaceae</taxon>
        <taxon>Chlamydomonas</taxon>
    </lineage>
</organism>
<keyword evidence="2" id="KW-1185">Reference proteome</keyword>
<proteinExistence type="predicted"/>
<reference evidence="1 2" key="1">
    <citation type="submission" date="2017-08" db="EMBL/GenBank/DDBJ databases">
        <title>Acidophilic green algal genome provides insights into adaptation to an acidic environment.</title>
        <authorList>
            <person name="Hirooka S."/>
            <person name="Hirose Y."/>
            <person name="Kanesaki Y."/>
            <person name="Higuchi S."/>
            <person name="Fujiwara T."/>
            <person name="Onuma R."/>
            <person name="Era A."/>
            <person name="Ohbayashi R."/>
            <person name="Uzuka A."/>
            <person name="Nozaki H."/>
            <person name="Yoshikawa H."/>
            <person name="Miyagishima S.Y."/>
        </authorList>
    </citation>
    <scope>NUCLEOTIDE SEQUENCE [LARGE SCALE GENOMIC DNA]</scope>
    <source>
        <strain evidence="1 2">NIES-2499</strain>
    </source>
</reference>
<evidence type="ECO:0000313" key="2">
    <source>
        <dbReference type="Proteomes" id="UP000232323"/>
    </source>
</evidence>
<comment type="caution">
    <text evidence="1">The sequence shown here is derived from an EMBL/GenBank/DDBJ whole genome shotgun (WGS) entry which is preliminary data.</text>
</comment>
<dbReference type="AlphaFoldDB" id="A0A250WZD5"/>
<dbReference type="Proteomes" id="UP000232323">
    <property type="component" value="Unassembled WGS sequence"/>
</dbReference>
<name>A0A250WZD5_9CHLO</name>
<evidence type="ECO:0000313" key="1">
    <source>
        <dbReference type="EMBL" id="GAX76059.1"/>
    </source>
</evidence>